<sequence length="384" mass="41113">MTVRKHLALALLLTLGLSACASSEPPQAETPPTQQTQPEAPEPTLEEQQQAAAEEYTEKLTLEQQTAQLFFARCPDTDAAAEAAEYSPGGYILFGRDFDGKTADEVKSDIASYQSAAATPMLIGADEEGGTVVRVSANPYLRDTRFSSPQKLYAEGGLDRIRSDTEEKDALLLSLGINVNLAPVCDISSDPSSFIYPRTLGQDAETTSDYIRTVVGQMKSDGIGMVLKHFPGYGGSADTHTGQALDPRPLSDFEKNDLLPFEAGIDAGAQAVLVSHNIVACLDADYPASLSPAVHALLRGRLGFDGVIMTDDLAMQAVTDFTGDENAAVLAVQAGNDLIISSDFVTQYHAVLDAVKNGTLRKNDIEQAAQRVILWKIQLGLISF</sequence>
<dbReference type="PROSITE" id="PS00775">
    <property type="entry name" value="GLYCOSYL_HYDROL_F3"/>
    <property type="match status" value="1"/>
</dbReference>
<accession>A0ABR7GNY9</accession>
<evidence type="ECO:0000313" key="10">
    <source>
        <dbReference type="Proteomes" id="UP000641741"/>
    </source>
</evidence>
<comment type="catalytic activity">
    <reaction evidence="1">
        <text>Hydrolysis of terminal non-reducing N-acetyl-D-hexosamine residues in N-acetyl-beta-D-hexosaminides.</text>
        <dbReference type="EC" id="3.2.1.52"/>
    </reaction>
</comment>
<evidence type="ECO:0000259" key="8">
    <source>
        <dbReference type="Pfam" id="PF00933"/>
    </source>
</evidence>
<evidence type="ECO:0000313" key="9">
    <source>
        <dbReference type="EMBL" id="MBC5696016.1"/>
    </source>
</evidence>
<comment type="caution">
    <text evidence="9">The sequence shown here is derived from an EMBL/GenBank/DDBJ whole genome shotgun (WGS) entry which is preliminary data.</text>
</comment>
<dbReference type="RefSeq" id="WP_186970192.1">
    <property type="nucleotide sequence ID" value="NZ_JACOPK010000007.1"/>
</dbReference>
<evidence type="ECO:0000256" key="4">
    <source>
        <dbReference type="ARBA" id="ARBA00022801"/>
    </source>
</evidence>
<keyword evidence="10" id="KW-1185">Reference proteome</keyword>
<dbReference type="EMBL" id="JACOPK010000007">
    <property type="protein sequence ID" value="MBC5696016.1"/>
    <property type="molecule type" value="Genomic_DNA"/>
</dbReference>
<dbReference type="InterPro" id="IPR017853">
    <property type="entry name" value="GH"/>
</dbReference>
<dbReference type="PANTHER" id="PTHR30480:SF13">
    <property type="entry name" value="BETA-HEXOSAMINIDASE"/>
    <property type="match status" value="1"/>
</dbReference>
<evidence type="ECO:0000256" key="7">
    <source>
        <dbReference type="SAM" id="SignalP"/>
    </source>
</evidence>
<dbReference type="InterPro" id="IPR036962">
    <property type="entry name" value="Glyco_hydro_3_N_sf"/>
</dbReference>
<feature type="domain" description="Glycoside hydrolase family 3 N-terminal" evidence="8">
    <location>
        <begin position="61"/>
        <end position="373"/>
    </location>
</feature>
<organism evidence="9 10">
    <name type="scientific">Agathobaculum hominis</name>
    <dbReference type="NCBI Taxonomy" id="2763014"/>
    <lineage>
        <taxon>Bacteria</taxon>
        <taxon>Bacillati</taxon>
        <taxon>Bacillota</taxon>
        <taxon>Clostridia</taxon>
        <taxon>Eubacteriales</taxon>
        <taxon>Butyricicoccaceae</taxon>
        <taxon>Agathobaculum</taxon>
    </lineage>
</organism>
<feature type="region of interest" description="Disordered" evidence="6">
    <location>
        <begin position="22"/>
        <end position="52"/>
    </location>
</feature>
<proteinExistence type="inferred from homology"/>
<feature type="chain" id="PRO_5045636952" description="beta-N-acetylhexosaminidase" evidence="7">
    <location>
        <begin position="22"/>
        <end position="384"/>
    </location>
</feature>
<dbReference type="Proteomes" id="UP000641741">
    <property type="component" value="Unassembled WGS sequence"/>
</dbReference>
<dbReference type="SUPFAM" id="SSF51445">
    <property type="entry name" value="(Trans)glycosidases"/>
    <property type="match status" value="1"/>
</dbReference>
<dbReference type="InterPro" id="IPR050226">
    <property type="entry name" value="NagZ_Beta-hexosaminidase"/>
</dbReference>
<keyword evidence="7" id="KW-0732">Signal</keyword>
<dbReference type="EC" id="3.2.1.52" evidence="3"/>
<dbReference type="PROSITE" id="PS51257">
    <property type="entry name" value="PROKAR_LIPOPROTEIN"/>
    <property type="match status" value="1"/>
</dbReference>
<evidence type="ECO:0000256" key="5">
    <source>
        <dbReference type="ARBA" id="ARBA00023295"/>
    </source>
</evidence>
<name>A0ABR7GNY9_9FIRM</name>
<feature type="signal peptide" evidence="7">
    <location>
        <begin position="1"/>
        <end position="21"/>
    </location>
</feature>
<dbReference type="InterPro" id="IPR019800">
    <property type="entry name" value="Glyco_hydro_3_AS"/>
</dbReference>
<keyword evidence="5" id="KW-0326">Glycosidase</keyword>
<dbReference type="Gene3D" id="3.20.20.300">
    <property type="entry name" value="Glycoside hydrolase, family 3, N-terminal domain"/>
    <property type="match status" value="1"/>
</dbReference>
<comment type="similarity">
    <text evidence="2">Belongs to the glycosyl hydrolase 3 family.</text>
</comment>
<evidence type="ECO:0000256" key="3">
    <source>
        <dbReference type="ARBA" id="ARBA00012663"/>
    </source>
</evidence>
<evidence type="ECO:0000256" key="2">
    <source>
        <dbReference type="ARBA" id="ARBA00005336"/>
    </source>
</evidence>
<dbReference type="PANTHER" id="PTHR30480">
    <property type="entry name" value="BETA-HEXOSAMINIDASE-RELATED"/>
    <property type="match status" value="1"/>
</dbReference>
<gene>
    <name evidence="9" type="ORF">H8S02_08665</name>
</gene>
<dbReference type="Pfam" id="PF00933">
    <property type="entry name" value="Glyco_hydro_3"/>
    <property type="match status" value="1"/>
</dbReference>
<protein>
    <recommendedName>
        <fullName evidence="3">beta-N-acetylhexosaminidase</fullName>
        <ecNumber evidence="3">3.2.1.52</ecNumber>
    </recommendedName>
</protein>
<keyword evidence="4" id="KW-0378">Hydrolase</keyword>
<dbReference type="InterPro" id="IPR001764">
    <property type="entry name" value="Glyco_hydro_3_N"/>
</dbReference>
<evidence type="ECO:0000256" key="1">
    <source>
        <dbReference type="ARBA" id="ARBA00001231"/>
    </source>
</evidence>
<reference evidence="9 10" key="1">
    <citation type="submission" date="2020-08" db="EMBL/GenBank/DDBJ databases">
        <title>Genome public.</title>
        <authorList>
            <person name="Liu C."/>
            <person name="Sun Q."/>
        </authorList>
    </citation>
    <scope>NUCLEOTIDE SEQUENCE [LARGE SCALE GENOMIC DNA]</scope>
    <source>
        <strain evidence="9 10">M2</strain>
    </source>
</reference>
<evidence type="ECO:0000256" key="6">
    <source>
        <dbReference type="SAM" id="MobiDB-lite"/>
    </source>
</evidence>